<comment type="caution">
    <text evidence="9">The sequence shown here is derived from an EMBL/GenBank/DDBJ whole genome shotgun (WGS) entry which is preliminary data.</text>
</comment>
<evidence type="ECO:0000256" key="6">
    <source>
        <dbReference type="ARBA" id="ARBA00022840"/>
    </source>
</evidence>
<evidence type="ECO:0000256" key="7">
    <source>
        <dbReference type="ARBA" id="ARBA00047899"/>
    </source>
</evidence>
<dbReference type="PANTHER" id="PTHR45637">
    <property type="entry name" value="FLIPPASE KINASE 1-RELATED"/>
    <property type="match status" value="1"/>
</dbReference>
<dbReference type="EMBL" id="JBFOLJ010000008">
    <property type="protein sequence ID" value="KAL2515761.1"/>
    <property type="molecule type" value="Genomic_DNA"/>
</dbReference>
<dbReference type="InterPro" id="IPR011009">
    <property type="entry name" value="Kinase-like_dom_sf"/>
</dbReference>
<organism evidence="9 10">
    <name type="scientific">Forsythia ovata</name>
    <dbReference type="NCBI Taxonomy" id="205694"/>
    <lineage>
        <taxon>Eukaryota</taxon>
        <taxon>Viridiplantae</taxon>
        <taxon>Streptophyta</taxon>
        <taxon>Embryophyta</taxon>
        <taxon>Tracheophyta</taxon>
        <taxon>Spermatophyta</taxon>
        <taxon>Magnoliopsida</taxon>
        <taxon>eudicotyledons</taxon>
        <taxon>Gunneridae</taxon>
        <taxon>Pentapetalae</taxon>
        <taxon>asterids</taxon>
        <taxon>lamiids</taxon>
        <taxon>Lamiales</taxon>
        <taxon>Oleaceae</taxon>
        <taxon>Forsythieae</taxon>
        <taxon>Forsythia</taxon>
    </lineage>
</organism>
<dbReference type="EC" id="2.7.11.1" evidence="1"/>
<keyword evidence="4" id="KW-0547">Nucleotide-binding</keyword>
<dbReference type="GO" id="GO:0004674">
    <property type="term" value="F:protein serine/threonine kinase activity"/>
    <property type="evidence" value="ECO:0007669"/>
    <property type="project" value="UniProtKB-KW"/>
</dbReference>
<proteinExistence type="predicted"/>
<comment type="catalytic activity">
    <reaction evidence="7">
        <text>L-threonyl-[protein] + ATP = O-phospho-L-threonyl-[protein] + ADP + H(+)</text>
        <dbReference type="Rhea" id="RHEA:46608"/>
        <dbReference type="Rhea" id="RHEA-COMP:11060"/>
        <dbReference type="Rhea" id="RHEA-COMP:11605"/>
        <dbReference type="ChEBI" id="CHEBI:15378"/>
        <dbReference type="ChEBI" id="CHEBI:30013"/>
        <dbReference type="ChEBI" id="CHEBI:30616"/>
        <dbReference type="ChEBI" id="CHEBI:61977"/>
        <dbReference type="ChEBI" id="CHEBI:456216"/>
        <dbReference type="EC" id="2.7.11.1"/>
    </reaction>
</comment>
<keyword evidence="5 9" id="KW-0418">Kinase</keyword>
<sequence length="270" mass="30492">MRAINNFSRNQKNEGDAPVCQKIRPYFAKETHEQVVFNRTAGFNSHALCFPFDKNFRPLPWFWIGRQELGNEAVIGVEKNINGNIFLKGSGNRATLFNVIGQQLKFLDSPATSYAGRDLICGLLVKEPQHRFGVRRGATEIKQHPFFEGVNWAPIRCSTPPEVPRPIETELPLKFGQVDPIGVGSSSKRNDKESCSNCCNPVTVYAQRRKKEHQLDFREKAVAVAKFVPNTAADEFKSRQQWGTRQWATTIDGGSGEFRAHESESYSNCK</sequence>
<dbReference type="Proteomes" id="UP001604277">
    <property type="component" value="Unassembled WGS sequence"/>
</dbReference>
<keyword evidence="3" id="KW-0808">Transferase</keyword>
<protein>
    <recommendedName>
        <fullName evidence="1">non-specific serine/threonine protein kinase</fullName>
        <ecNumber evidence="1">2.7.11.1</ecNumber>
    </recommendedName>
</protein>
<accession>A0ABD1TSP7</accession>
<keyword evidence="2" id="KW-0723">Serine/threonine-protein kinase</keyword>
<dbReference type="Gene3D" id="1.10.510.10">
    <property type="entry name" value="Transferase(Phosphotransferase) domain 1"/>
    <property type="match status" value="1"/>
</dbReference>
<evidence type="ECO:0000256" key="3">
    <source>
        <dbReference type="ARBA" id="ARBA00022679"/>
    </source>
</evidence>
<gene>
    <name evidence="9" type="ORF">Fot_29732</name>
</gene>
<evidence type="ECO:0000256" key="1">
    <source>
        <dbReference type="ARBA" id="ARBA00012513"/>
    </source>
</evidence>
<reference evidence="10" key="1">
    <citation type="submission" date="2024-07" db="EMBL/GenBank/DDBJ databases">
        <title>Two chromosome-level genome assemblies of Korean endemic species Abeliophyllum distichum and Forsythia ovata (Oleaceae).</title>
        <authorList>
            <person name="Jang H."/>
        </authorList>
    </citation>
    <scope>NUCLEOTIDE SEQUENCE [LARGE SCALE GENOMIC DNA]</scope>
</reference>
<keyword evidence="10" id="KW-1185">Reference proteome</keyword>
<evidence type="ECO:0000256" key="2">
    <source>
        <dbReference type="ARBA" id="ARBA00022527"/>
    </source>
</evidence>
<keyword evidence="6" id="KW-0067">ATP-binding</keyword>
<evidence type="ECO:0000256" key="4">
    <source>
        <dbReference type="ARBA" id="ARBA00022741"/>
    </source>
</evidence>
<dbReference type="AlphaFoldDB" id="A0ABD1TSP7"/>
<dbReference type="SUPFAM" id="SSF56112">
    <property type="entry name" value="Protein kinase-like (PK-like)"/>
    <property type="match status" value="1"/>
</dbReference>
<evidence type="ECO:0000256" key="8">
    <source>
        <dbReference type="ARBA" id="ARBA00048679"/>
    </source>
</evidence>
<evidence type="ECO:0000313" key="10">
    <source>
        <dbReference type="Proteomes" id="UP001604277"/>
    </source>
</evidence>
<evidence type="ECO:0000313" key="9">
    <source>
        <dbReference type="EMBL" id="KAL2515761.1"/>
    </source>
</evidence>
<name>A0ABD1TSP7_9LAMI</name>
<dbReference type="GO" id="GO:0005524">
    <property type="term" value="F:ATP binding"/>
    <property type="evidence" value="ECO:0007669"/>
    <property type="project" value="UniProtKB-KW"/>
</dbReference>
<evidence type="ECO:0000256" key="5">
    <source>
        <dbReference type="ARBA" id="ARBA00022777"/>
    </source>
</evidence>
<comment type="catalytic activity">
    <reaction evidence="8">
        <text>L-seryl-[protein] + ATP = O-phospho-L-seryl-[protein] + ADP + H(+)</text>
        <dbReference type="Rhea" id="RHEA:17989"/>
        <dbReference type="Rhea" id="RHEA-COMP:9863"/>
        <dbReference type="Rhea" id="RHEA-COMP:11604"/>
        <dbReference type="ChEBI" id="CHEBI:15378"/>
        <dbReference type="ChEBI" id="CHEBI:29999"/>
        <dbReference type="ChEBI" id="CHEBI:30616"/>
        <dbReference type="ChEBI" id="CHEBI:83421"/>
        <dbReference type="ChEBI" id="CHEBI:456216"/>
        <dbReference type="EC" id="2.7.11.1"/>
    </reaction>
</comment>